<protein>
    <submittedName>
        <fullName evidence="1">Uncharacterized protein</fullName>
    </submittedName>
</protein>
<dbReference type="EMBL" id="CP098807">
    <property type="protein sequence ID" value="USJ25428.1"/>
    <property type="molecule type" value="Genomic_DNA"/>
</dbReference>
<dbReference type="Proteomes" id="UP001055460">
    <property type="component" value="Chromosome"/>
</dbReference>
<gene>
    <name evidence="1" type="ORF">NE863_06595</name>
</gene>
<organism evidence="1 2">
    <name type="scientific">Ensifer adhaerens</name>
    <name type="common">Sinorhizobium morelense</name>
    <dbReference type="NCBI Taxonomy" id="106592"/>
    <lineage>
        <taxon>Bacteria</taxon>
        <taxon>Pseudomonadati</taxon>
        <taxon>Pseudomonadota</taxon>
        <taxon>Alphaproteobacteria</taxon>
        <taxon>Hyphomicrobiales</taxon>
        <taxon>Rhizobiaceae</taxon>
        <taxon>Sinorhizobium/Ensifer group</taxon>
        <taxon>Ensifer</taxon>
    </lineage>
</organism>
<sequence length="126" mass="14146">MIDDSGRITTETSITDCRRPSEGMREMSNFKREMSIPMLPFGHYQTVSISLRAALQPRAETFPFPPFAGTGRSETVRRPVFLWSDFSARAFTLPMVSDTVALHLLCNDPPLDHGSVESRRTMPGAR</sequence>
<evidence type="ECO:0000313" key="1">
    <source>
        <dbReference type="EMBL" id="USJ25428.1"/>
    </source>
</evidence>
<accession>A0A9Q8YAV4</accession>
<evidence type="ECO:0000313" key="2">
    <source>
        <dbReference type="Proteomes" id="UP001055460"/>
    </source>
</evidence>
<dbReference type="AlphaFoldDB" id="A0A9Q8YAV4"/>
<name>A0A9Q8YAV4_ENSAD</name>
<dbReference type="RefSeq" id="WP_176960282.1">
    <property type="nucleotide sequence ID" value="NZ_CP098807.1"/>
</dbReference>
<proteinExistence type="predicted"/>
<reference evidence="1" key="1">
    <citation type="submission" date="2022-06" db="EMBL/GenBank/DDBJ databases">
        <title>Physiological and biochemical characterization and genomic elucidation of a strain of the genus Ensifer adhaerens M8 that combines arsenic oxidation and chromium reduction.</title>
        <authorList>
            <person name="Li X."/>
            <person name="Yu c."/>
        </authorList>
    </citation>
    <scope>NUCLEOTIDE SEQUENCE</scope>
    <source>
        <strain evidence="1">M8</strain>
    </source>
</reference>